<proteinExistence type="predicted"/>
<reference evidence="1" key="1">
    <citation type="submission" date="2020-10" db="EMBL/GenBank/DDBJ databases">
        <title>Whole-genome sequence of Luteibacter sp. EIF3.</title>
        <authorList>
            <person name="Friedrich I."/>
            <person name="Hertel R."/>
            <person name="Daniel R."/>
        </authorList>
    </citation>
    <scope>NUCLEOTIDE SEQUENCE</scope>
    <source>
        <strain evidence="1">EIF3</strain>
    </source>
</reference>
<accession>A0ABY4T5I7</accession>
<dbReference type="RefSeq" id="WP_250340620.1">
    <property type="nucleotide sequence ID" value="NZ_CP063231.1"/>
</dbReference>
<dbReference type="Proteomes" id="UP001056681">
    <property type="component" value="Chromosome"/>
</dbReference>
<organism evidence="1 2">
    <name type="scientific">Luteibacter flocculans</name>
    <dbReference type="NCBI Taxonomy" id="2780091"/>
    <lineage>
        <taxon>Bacteria</taxon>
        <taxon>Pseudomonadati</taxon>
        <taxon>Pseudomonadota</taxon>
        <taxon>Gammaproteobacteria</taxon>
        <taxon>Lysobacterales</taxon>
        <taxon>Rhodanobacteraceae</taxon>
        <taxon>Luteibacter</taxon>
    </lineage>
</organism>
<dbReference type="EMBL" id="CP063231">
    <property type="protein sequence ID" value="URL60168.1"/>
    <property type="molecule type" value="Genomic_DNA"/>
</dbReference>
<sequence>MPRRQWQLEDGALVHPTGRRIPLDDIEDWFRAAWGGNQSIQTDRWRGWRIVQQYLVPPGRSIRDGIHINCLRALANHLGVDGKRS</sequence>
<gene>
    <name evidence="1" type="ORF">IM816_08860</name>
</gene>
<evidence type="ECO:0000313" key="2">
    <source>
        <dbReference type="Proteomes" id="UP001056681"/>
    </source>
</evidence>
<name>A0ABY4T5I7_9GAMM</name>
<protein>
    <submittedName>
        <fullName evidence="1">Uncharacterized protein</fullName>
    </submittedName>
</protein>
<keyword evidence="2" id="KW-1185">Reference proteome</keyword>
<evidence type="ECO:0000313" key="1">
    <source>
        <dbReference type="EMBL" id="URL60168.1"/>
    </source>
</evidence>